<evidence type="ECO:0000256" key="2">
    <source>
        <dbReference type="ARBA" id="ARBA00008670"/>
    </source>
</evidence>
<comment type="caution">
    <text evidence="8">The sequence shown here is derived from an EMBL/GenBank/DDBJ whole genome shotgun (WGS) entry which is preliminary data.</text>
</comment>
<feature type="transmembrane region" description="Helical" evidence="6">
    <location>
        <begin position="26"/>
        <end position="47"/>
    </location>
</feature>
<evidence type="ECO:0000256" key="6">
    <source>
        <dbReference type="SAM" id="Phobius"/>
    </source>
</evidence>
<dbReference type="GO" id="GO:0006955">
    <property type="term" value="P:immune response"/>
    <property type="evidence" value="ECO:0007669"/>
    <property type="project" value="InterPro"/>
</dbReference>
<dbReference type="GO" id="GO:0005615">
    <property type="term" value="C:extracellular space"/>
    <property type="evidence" value="ECO:0007669"/>
    <property type="project" value="UniProtKB-KW"/>
</dbReference>
<dbReference type="SMART" id="SM00207">
    <property type="entry name" value="TNF"/>
    <property type="match status" value="1"/>
</dbReference>
<evidence type="ECO:0000313" key="8">
    <source>
        <dbReference type="EMBL" id="CAL1546938.1"/>
    </source>
</evidence>
<dbReference type="GO" id="GO:0005125">
    <property type="term" value="F:cytokine activity"/>
    <property type="evidence" value="ECO:0007669"/>
    <property type="project" value="UniProtKB-KW"/>
</dbReference>
<dbReference type="InterPro" id="IPR006052">
    <property type="entry name" value="TNF_dom"/>
</dbReference>
<keyword evidence="4 6" id="KW-0472">Membrane</keyword>
<dbReference type="SUPFAM" id="SSF49842">
    <property type="entry name" value="TNF-like"/>
    <property type="match status" value="1"/>
</dbReference>
<dbReference type="Pfam" id="PF00229">
    <property type="entry name" value="TNF"/>
    <property type="match status" value="1"/>
</dbReference>
<evidence type="ECO:0000256" key="4">
    <source>
        <dbReference type="ARBA" id="ARBA00023136"/>
    </source>
</evidence>
<feature type="domain" description="THD" evidence="7">
    <location>
        <begin position="140"/>
        <end position="293"/>
    </location>
</feature>
<proteinExistence type="inferred from homology"/>
<dbReference type="PANTHER" id="PTHR11471">
    <property type="entry name" value="TUMOR NECROSIS FACTOR FAMILY MEMBER"/>
    <property type="match status" value="1"/>
</dbReference>
<feature type="region of interest" description="Disordered" evidence="5">
    <location>
        <begin position="1"/>
        <end position="20"/>
    </location>
</feature>
<evidence type="ECO:0000259" key="7">
    <source>
        <dbReference type="PROSITE" id="PS50049"/>
    </source>
</evidence>
<name>A0AAV2ILH3_LYMST</name>
<dbReference type="GO" id="GO:0005164">
    <property type="term" value="F:tumor necrosis factor receptor binding"/>
    <property type="evidence" value="ECO:0007669"/>
    <property type="project" value="InterPro"/>
</dbReference>
<dbReference type="PANTHER" id="PTHR11471:SF24">
    <property type="entry name" value="TUMOR NECROSIS FACTOR LIGAND SUPERFAMILY MEMBER 15"/>
    <property type="match status" value="1"/>
</dbReference>
<accession>A0AAV2ILH3</accession>
<dbReference type="InterPro" id="IPR008983">
    <property type="entry name" value="Tumour_necrosis_fac-like_dom"/>
</dbReference>
<gene>
    <name evidence="8" type="ORF">GSLYS_00020315001</name>
</gene>
<keyword evidence="6" id="KW-1133">Transmembrane helix</keyword>
<dbReference type="AlphaFoldDB" id="A0AAV2ILH3"/>
<reference evidence="8 9" key="1">
    <citation type="submission" date="2024-04" db="EMBL/GenBank/DDBJ databases">
        <authorList>
            <consortium name="Genoscope - CEA"/>
            <person name="William W."/>
        </authorList>
    </citation>
    <scope>NUCLEOTIDE SEQUENCE [LARGE SCALE GENOMIC DNA]</scope>
</reference>
<dbReference type="Proteomes" id="UP001497497">
    <property type="component" value="Unassembled WGS sequence"/>
</dbReference>
<comment type="subcellular location">
    <subcellularLocation>
        <location evidence="1">Membrane</location>
    </subcellularLocation>
</comment>
<keyword evidence="9" id="KW-1185">Reference proteome</keyword>
<sequence>MAKKNRADQGKNPPTKKKSREKSSTVTLVFAILVAVFSVAILIFVTVKSHGDVSDKTLPTRDDHVNCIDCKSLLGNVSQVHGKTLDVLKDDQTEGPDGDKKCCPLGQTDVEEMLDKIMDVQDAITAQSTEIPMDNIKGLPVAHKSMLPYTQILEPTKGGQDGMHVMSFNVSGDNRPLEFVRGVKLLNDGLQISHPGMYFVYCSIHFRKTNIEKPETWYLHVVRVRPAVFKPPEVNALLKALYTVCQACREPEETVFTGGVFHLIAGDKVQVQLSGLNIVDFSTQSTFFGVTKPLTHSRLKRLP</sequence>
<comment type="similarity">
    <text evidence="2">Belongs to the tumor necrosis factor family.</text>
</comment>
<dbReference type="PROSITE" id="PS50049">
    <property type="entry name" value="THD_2"/>
    <property type="match status" value="1"/>
</dbReference>
<evidence type="ECO:0000256" key="1">
    <source>
        <dbReference type="ARBA" id="ARBA00004370"/>
    </source>
</evidence>
<evidence type="ECO:0000256" key="3">
    <source>
        <dbReference type="ARBA" id="ARBA00022514"/>
    </source>
</evidence>
<dbReference type="GO" id="GO:0016020">
    <property type="term" value="C:membrane"/>
    <property type="evidence" value="ECO:0007669"/>
    <property type="project" value="UniProtKB-SubCell"/>
</dbReference>
<dbReference type="Gene3D" id="2.60.120.40">
    <property type="match status" value="1"/>
</dbReference>
<protein>
    <recommendedName>
        <fullName evidence="7">THD domain-containing protein</fullName>
    </recommendedName>
</protein>
<keyword evidence="3" id="KW-0202">Cytokine</keyword>
<evidence type="ECO:0000313" key="9">
    <source>
        <dbReference type="Proteomes" id="UP001497497"/>
    </source>
</evidence>
<dbReference type="EMBL" id="CAXITT010000882">
    <property type="protein sequence ID" value="CAL1546938.1"/>
    <property type="molecule type" value="Genomic_DNA"/>
</dbReference>
<organism evidence="8 9">
    <name type="scientific">Lymnaea stagnalis</name>
    <name type="common">Great pond snail</name>
    <name type="synonym">Helix stagnalis</name>
    <dbReference type="NCBI Taxonomy" id="6523"/>
    <lineage>
        <taxon>Eukaryota</taxon>
        <taxon>Metazoa</taxon>
        <taxon>Spiralia</taxon>
        <taxon>Lophotrochozoa</taxon>
        <taxon>Mollusca</taxon>
        <taxon>Gastropoda</taxon>
        <taxon>Heterobranchia</taxon>
        <taxon>Euthyneura</taxon>
        <taxon>Panpulmonata</taxon>
        <taxon>Hygrophila</taxon>
        <taxon>Lymnaeoidea</taxon>
        <taxon>Lymnaeidae</taxon>
        <taxon>Lymnaea</taxon>
    </lineage>
</organism>
<keyword evidence="6" id="KW-0812">Transmembrane</keyword>
<evidence type="ECO:0000256" key="5">
    <source>
        <dbReference type="SAM" id="MobiDB-lite"/>
    </source>
</evidence>